<reference evidence="9" key="1">
    <citation type="submission" date="2025-08" db="UniProtKB">
        <authorList>
            <consortium name="Ensembl"/>
        </authorList>
    </citation>
    <scope>IDENTIFICATION</scope>
</reference>
<comment type="subcellular location">
    <subcellularLocation>
        <location evidence="1">Cytoplasm</location>
    </subcellularLocation>
</comment>
<comment type="similarity">
    <text evidence="2">Belongs to the epsin family.</text>
</comment>
<dbReference type="GeneTree" id="ENSGT00940000157239"/>
<evidence type="ECO:0000313" key="9">
    <source>
        <dbReference type="Ensembl" id="ENSPSMP00000018326.1"/>
    </source>
</evidence>
<dbReference type="GO" id="GO:0005768">
    <property type="term" value="C:endosome"/>
    <property type="evidence" value="ECO:0007669"/>
    <property type="project" value="TreeGrafter"/>
</dbReference>
<dbReference type="PROSITE" id="PS50942">
    <property type="entry name" value="ENTH"/>
    <property type="match status" value="1"/>
</dbReference>
<dbReference type="InterPro" id="IPR003903">
    <property type="entry name" value="UIM_dom"/>
</dbReference>
<feature type="region of interest" description="Disordered" evidence="7">
    <location>
        <begin position="416"/>
        <end position="457"/>
    </location>
</feature>
<evidence type="ECO:0000259" key="8">
    <source>
        <dbReference type="PROSITE" id="PS50942"/>
    </source>
</evidence>
<dbReference type="FunFam" id="1.25.40.90:FF:000002">
    <property type="entry name" value="epsin-2 isoform X1"/>
    <property type="match status" value="1"/>
</dbReference>
<dbReference type="InterPro" id="IPR013809">
    <property type="entry name" value="ENTH"/>
</dbReference>
<dbReference type="GO" id="GO:0030276">
    <property type="term" value="F:clathrin binding"/>
    <property type="evidence" value="ECO:0007669"/>
    <property type="project" value="TreeGrafter"/>
</dbReference>
<feature type="compositionally biased region" description="Low complexity" evidence="7">
    <location>
        <begin position="357"/>
        <end position="366"/>
    </location>
</feature>
<dbReference type="InterPro" id="IPR008942">
    <property type="entry name" value="ENTH_VHS"/>
</dbReference>
<keyword evidence="6" id="KW-0446">Lipid-binding</keyword>
<evidence type="ECO:0000256" key="2">
    <source>
        <dbReference type="ARBA" id="ARBA00010130"/>
    </source>
</evidence>
<feature type="compositionally biased region" description="Polar residues" evidence="7">
    <location>
        <begin position="163"/>
        <end position="183"/>
    </location>
</feature>
<name>A0A8C8ZPH1_PROSS</name>
<evidence type="ECO:0000256" key="5">
    <source>
        <dbReference type="ARBA" id="ARBA00022737"/>
    </source>
</evidence>
<dbReference type="GO" id="GO:0005886">
    <property type="term" value="C:plasma membrane"/>
    <property type="evidence" value="ECO:0007669"/>
    <property type="project" value="TreeGrafter"/>
</dbReference>
<evidence type="ECO:0000256" key="3">
    <source>
        <dbReference type="ARBA" id="ARBA00022490"/>
    </source>
</evidence>
<evidence type="ECO:0000256" key="1">
    <source>
        <dbReference type="ARBA" id="ARBA00004496"/>
    </source>
</evidence>
<feature type="domain" description="ENTH" evidence="8">
    <location>
        <begin position="12"/>
        <end position="144"/>
    </location>
</feature>
<organism evidence="9 10">
    <name type="scientific">Prolemur simus</name>
    <name type="common">Greater bamboo lemur</name>
    <name type="synonym">Hapalemur simus</name>
    <dbReference type="NCBI Taxonomy" id="1328070"/>
    <lineage>
        <taxon>Eukaryota</taxon>
        <taxon>Metazoa</taxon>
        <taxon>Chordata</taxon>
        <taxon>Craniata</taxon>
        <taxon>Vertebrata</taxon>
        <taxon>Euteleostomi</taxon>
        <taxon>Mammalia</taxon>
        <taxon>Eutheria</taxon>
        <taxon>Euarchontoglires</taxon>
        <taxon>Primates</taxon>
        <taxon>Strepsirrhini</taxon>
        <taxon>Lemuriformes</taxon>
        <taxon>Lemuridae</taxon>
        <taxon>Prolemur</taxon>
    </lineage>
</organism>
<evidence type="ECO:0000256" key="6">
    <source>
        <dbReference type="ARBA" id="ARBA00023121"/>
    </source>
</evidence>
<dbReference type="CDD" id="cd16990">
    <property type="entry name" value="ENTH_Epsin"/>
    <property type="match status" value="1"/>
</dbReference>
<keyword evidence="4" id="KW-0597">Phosphoprotein</keyword>
<reference evidence="9" key="2">
    <citation type="submission" date="2025-09" db="UniProtKB">
        <authorList>
            <consortium name="Ensembl"/>
        </authorList>
    </citation>
    <scope>IDENTIFICATION</scope>
</reference>
<accession>A0A8C8ZPH1</accession>
<dbReference type="SUPFAM" id="SSF48464">
    <property type="entry name" value="ENTH/VHS domain"/>
    <property type="match status" value="1"/>
</dbReference>
<dbReference type="Proteomes" id="UP000694414">
    <property type="component" value="Unplaced"/>
</dbReference>
<evidence type="ECO:0000256" key="7">
    <source>
        <dbReference type="SAM" id="MobiDB-lite"/>
    </source>
</evidence>
<dbReference type="Pfam" id="PF01417">
    <property type="entry name" value="ENTH"/>
    <property type="match status" value="1"/>
</dbReference>
<evidence type="ECO:0000256" key="4">
    <source>
        <dbReference type="ARBA" id="ARBA00022553"/>
    </source>
</evidence>
<dbReference type="SMART" id="SM00273">
    <property type="entry name" value="ENTH"/>
    <property type="match status" value="1"/>
</dbReference>
<dbReference type="GO" id="GO:0006897">
    <property type="term" value="P:endocytosis"/>
    <property type="evidence" value="ECO:0007669"/>
    <property type="project" value="TreeGrafter"/>
</dbReference>
<feature type="region of interest" description="Disordered" evidence="7">
    <location>
        <begin position="251"/>
        <end position="374"/>
    </location>
</feature>
<dbReference type="Ensembl" id="ENSPSMT00000021269.1">
    <property type="protein sequence ID" value="ENSPSMP00000018326.1"/>
    <property type="gene ID" value="ENSPSMG00000012957.1"/>
</dbReference>
<dbReference type="Gene3D" id="1.25.40.90">
    <property type="match status" value="1"/>
</dbReference>
<dbReference type="AlphaFoldDB" id="A0A8C8ZPH1"/>
<evidence type="ECO:0000313" key="10">
    <source>
        <dbReference type="Proteomes" id="UP000694414"/>
    </source>
</evidence>
<dbReference type="PANTHER" id="PTHR12276">
    <property type="entry name" value="EPSIN/ENT-RELATED"/>
    <property type="match status" value="1"/>
</dbReference>
<feature type="region of interest" description="Disordered" evidence="7">
    <location>
        <begin position="163"/>
        <end position="223"/>
    </location>
</feature>
<keyword evidence="10" id="KW-1185">Reference proteome</keyword>
<keyword evidence="3" id="KW-0963">Cytoplasm</keyword>
<feature type="compositionally biased region" description="Basic and acidic residues" evidence="7">
    <location>
        <begin position="251"/>
        <end position="261"/>
    </location>
</feature>
<dbReference type="GO" id="GO:0005543">
    <property type="term" value="F:phospholipid binding"/>
    <property type="evidence" value="ECO:0007669"/>
    <property type="project" value="TreeGrafter"/>
</dbReference>
<feature type="compositionally biased region" description="Polar residues" evidence="7">
    <location>
        <begin position="421"/>
        <end position="451"/>
    </location>
</feature>
<dbReference type="GO" id="GO:0030125">
    <property type="term" value="C:clathrin vesicle coat"/>
    <property type="evidence" value="ECO:0007669"/>
    <property type="project" value="TreeGrafter"/>
</dbReference>
<proteinExistence type="inferred from homology"/>
<dbReference type="PROSITE" id="PS50330">
    <property type="entry name" value="UIM"/>
    <property type="match status" value="2"/>
</dbReference>
<dbReference type="SMART" id="SM00726">
    <property type="entry name" value="UIM"/>
    <property type="match status" value="2"/>
</dbReference>
<dbReference type="PANTHER" id="PTHR12276:SF50">
    <property type="entry name" value="EPSIN-2"/>
    <property type="match status" value="1"/>
</dbReference>
<keyword evidence="5" id="KW-0677">Repeat</keyword>
<protein>
    <submittedName>
        <fullName evidence="9">Epsin 2</fullName>
    </submittedName>
</protein>
<sequence length="586" mass="62227">MTTSSIRRQMKNIVNNYSEAEIKVREATSNDPWGPSSSLMTEIADLTYNVVAFSEIMSMVWKRLNDHGKNWRHVYKALTLLDYLIKTGSERVAQQCRENIFAIQTLKDFQYIDRDGKDQGINVREKSKQLVALLKDEERLKAERAQALKTKERMAQVATGMGSNQITFGRGSSQPNLSTSYSEQEYGKAGGSPASYHGSTSPRVSSELEQARPQTSGEEELQLQLALAMSREVAEQEERLRRGDDLRLQMALEESRRDTVKVPKKKEHGSHPQQTTLLDLMDALPGSGPAAQKAEPWGPSASASQTNPWGGPAAPAPESTSDPWPSLGAKPAASVDPWGVPAGASTHSVPKNSDPWAASQQPAPSAGKTASDTWGAVSATKPVSASGSFELFSNLNGTIKDDFSEFDNLRTSKKTAESVASLPSQNNGTTSPDPFESQPLTIASSKPSSARKTPESFLGPNAALVNLDSLVTRPTPPAQSLNPFLAPGAAAASAPVNPFQVNQPQPLTLNQLRGSPVPGTSMSFGPGPGVEPMAVASMTSAAPHSALGASGSSLTPLGPATMNMVGSVGIPPSAAQATGTTNPFLL</sequence>
<feature type="compositionally biased region" description="Polar residues" evidence="7">
    <location>
        <begin position="197"/>
        <end position="216"/>
    </location>
</feature>
<gene>
    <name evidence="9" type="primary">EPN2</name>
</gene>